<name>A0A7L5EJ14_PARDI</name>
<dbReference type="Proteomes" id="UP000501982">
    <property type="component" value="Chromosome"/>
</dbReference>
<keyword evidence="1" id="KW-0175">Coiled coil</keyword>
<reference evidence="4 5" key="1">
    <citation type="submission" date="2020-04" db="EMBL/GenBank/DDBJ databases">
        <title>Complete Genomes and Methylome analysis of CBBP consortium that reverse antibiotic-induced susceptibility to vancomycin-resistant Enterococcus faecium infection.</title>
        <authorList>
            <person name="Fomenkov A."/>
            <person name="Zhang Z."/>
            <person name="Pamer E."/>
            <person name="Roberts R.J."/>
        </authorList>
    </citation>
    <scope>NUCLEOTIDE SEQUENCE [LARGE SCALE GENOMIC DNA]</scope>
    <source>
        <strain evidence="5">CBBP</strain>
    </source>
</reference>
<feature type="domain" description="Tape measure protein N-terminal" evidence="3">
    <location>
        <begin position="73"/>
        <end position="256"/>
    </location>
</feature>
<sequence>MMNNDGGRLNYGVGLDNSQLRVGASESRRLLQGIGQTAVDEGARIDDSFKKIGKTVAGVFAISQIKDFITHVASVRGEFQQLEIAFKTMLGSAGQADVLMSQLIRTAAITPFGMTDIGQAAKQLLAYGVAANDVNDTLIRLGDIAAGLSIPINDLAYLYGTTMVQGRLYTQDLNQFLGRGIPLMEELAKQFGVAENQVKQLVEDGKVGFPEVQKAIENLTNEGSKFGGLMEAQSKTITGQISNIEDALDTMFNAIGQSQEGVINTSLDLVSTLIENWETVGNILLTIIATYGAYRAAVIAVAAAHRLMAIWQSVQAFLSLTTTIRSAKDAMILFNMAVKANPLGLVLSVLAAAVTAFLAFRKSTNEAADALKKEREEAEAFNKQVSESAGKAISTYKRLQDEYKKCKSAHEKREWIKESQAKFKDLGIAVNSVNDAENIFVKNTSLMMKAFQKRAEAAAWQSRLDESYAKRVERQMALEDQMDKIQAGSKVPGYSHTTQGGYEYVDRNGEWVYTEAGAKKAREVFKQTIANDPVLNEIDARINKYSEKMTSVSSDFQKLFEQAGTSQKTTQEKNEEKRQAKEQQKIADETAQRTAKIKEYSTKVSEAVSQAEIDIRQAQINELEDGYEKTVAQVQLNYDRLIAENKKRAQKMIEDLKDKKVLEWLNQNPKATKEQELEYRASLNLTTADLSSEQQAMLKSYEKVAQEIKVKGNKQALDDMMKDILTYEQQRLKITEEYEKKRESLYETDKDGNKKLRKGVTQENVDELNRAEQEAYKGIDEQFAQREETYQAWCDEIAELTLKQLKNVLAEAEKELAELEKNGGSSDKIAVARAKVTTAKKNVEKAQAKNDINPGKRSIKEWEDLYKTLQECEREFESIGDTVSGVAGEIISTAGSIMTASLSMINGIVQLVNMSSTGIQGTATAAATAIQTVEKASVILTIISAAMSIAMQIVNLFNNDDKKQEEIEALQDRIDQLQWELDNADIVRLQENSGKAVERVKRALSETYKELLRNKIAVNDVAGAWRLLFSNVSNNATLLQKTAEKLATAYTNIAYTADKALGGEKYSNAQEQLKNLAQQQILIQEQIRNEEDKKKTDHGKIDEWNRKIEELGAQAVAIINDMVEDIIGGSSSDIAKELGNAFFEAFQAGEDYAEAWGDKVKDIVADVMKRMLVSKFLEEPLGEIFDKYKAKWFKDGQFVGLDTVIQSMSGFASDLNAVGTDFAKIWETLPDNVKSMFEVTADATREASQKGIATASQESVNELNGRATAIQGHTYSIAENTKIILSVVNMILQSVLNIERHTENMAGRIESIESSIKETKDTVNDFALKGIKMI</sequence>
<dbReference type="Pfam" id="PF20155">
    <property type="entry name" value="TMP_3"/>
    <property type="match status" value="1"/>
</dbReference>
<dbReference type="InterPro" id="IPR013491">
    <property type="entry name" value="Tape_meas_N"/>
</dbReference>
<evidence type="ECO:0000259" key="3">
    <source>
        <dbReference type="Pfam" id="PF20155"/>
    </source>
</evidence>
<dbReference type="EMBL" id="CP051672">
    <property type="protein sequence ID" value="QJE30704.1"/>
    <property type="molecule type" value="Genomic_DNA"/>
</dbReference>
<evidence type="ECO:0000256" key="1">
    <source>
        <dbReference type="SAM" id="Coils"/>
    </source>
</evidence>
<dbReference type="NCBIfam" id="TIGR02675">
    <property type="entry name" value="tape_meas_nterm"/>
    <property type="match status" value="1"/>
</dbReference>
<dbReference type="RefSeq" id="WP_170106413.1">
    <property type="nucleotide sequence ID" value="NZ_CP051672.1"/>
</dbReference>
<feature type="coiled-coil region" evidence="1">
    <location>
        <begin position="361"/>
        <end position="388"/>
    </location>
</feature>
<evidence type="ECO:0000313" key="5">
    <source>
        <dbReference type="Proteomes" id="UP000501982"/>
    </source>
</evidence>
<protein>
    <submittedName>
        <fullName evidence="4">Tape measure protein</fullName>
    </submittedName>
</protein>
<evidence type="ECO:0000313" key="4">
    <source>
        <dbReference type="EMBL" id="QJE30704.1"/>
    </source>
</evidence>
<proteinExistence type="predicted"/>
<accession>A0A7L5EJ14</accession>
<feature type="compositionally biased region" description="Basic and acidic residues" evidence="2">
    <location>
        <begin position="570"/>
        <end position="590"/>
    </location>
</feature>
<feature type="coiled-coil region" evidence="1">
    <location>
        <begin position="795"/>
        <end position="849"/>
    </location>
</feature>
<feature type="region of interest" description="Disordered" evidence="2">
    <location>
        <begin position="563"/>
        <end position="590"/>
    </location>
</feature>
<gene>
    <name evidence="4" type="ORF">HHO38_21585</name>
</gene>
<feature type="coiled-coil region" evidence="1">
    <location>
        <begin position="953"/>
        <end position="987"/>
    </location>
</feature>
<organism evidence="4 5">
    <name type="scientific">Parabacteroides distasonis</name>
    <dbReference type="NCBI Taxonomy" id="823"/>
    <lineage>
        <taxon>Bacteria</taxon>
        <taxon>Pseudomonadati</taxon>
        <taxon>Bacteroidota</taxon>
        <taxon>Bacteroidia</taxon>
        <taxon>Bacteroidales</taxon>
        <taxon>Tannerellaceae</taxon>
        <taxon>Parabacteroides</taxon>
    </lineage>
</organism>
<feature type="coiled-coil region" evidence="1">
    <location>
        <begin position="1066"/>
        <end position="1121"/>
    </location>
</feature>
<evidence type="ECO:0000256" key="2">
    <source>
        <dbReference type="SAM" id="MobiDB-lite"/>
    </source>
</evidence>